<dbReference type="GO" id="GO:0003677">
    <property type="term" value="F:DNA binding"/>
    <property type="evidence" value="ECO:0007669"/>
    <property type="project" value="InterPro"/>
</dbReference>
<evidence type="ECO:0000256" key="1">
    <source>
        <dbReference type="ARBA" id="ARBA00006594"/>
    </source>
</evidence>
<keyword evidence="4" id="KW-0489">Methyltransferase</keyword>
<keyword evidence="4" id="KW-0378">Hydrolase</keyword>
<dbReference type="AlphaFoldDB" id="A0A024LS63"/>
<dbReference type="PRINTS" id="PR00507">
    <property type="entry name" value="N12N6MTFRASE"/>
</dbReference>
<reference evidence="4" key="1">
    <citation type="submission" date="2013-11" db="EMBL/GenBank/DDBJ databases">
        <authorList>
            <person name="GENOMES U."/>
        </authorList>
    </citation>
    <scope>NUCLEOTIDE SEQUENCE</scope>
    <source>
        <strain evidence="4">MVT06</strain>
    </source>
</reference>
<evidence type="ECO:0000259" key="2">
    <source>
        <dbReference type="Pfam" id="PF02384"/>
    </source>
</evidence>
<dbReference type="InterPro" id="IPR003356">
    <property type="entry name" value="DNA_methylase_A-5"/>
</dbReference>
<keyword evidence="4" id="KW-0067">ATP-binding</keyword>
<feature type="domain" description="DNA methylase adenine-specific" evidence="2">
    <location>
        <begin position="133"/>
        <end position="240"/>
    </location>
</feature>
<proteinExistence type="inferred from homology"/>
<dbReference type="GO" id="GO:0004386">
    <property type="term" value="F:helicase activity"/>
    <property type="evidence" value="ECO:0007669"/>
    <property type="project" value="UniProtKB-KW"/>
</dbReference>
<reference evidence="4" key="2">
    <citation type="submission" date="2014-05" db="EMBL/GenBank/DDBJ databases">
        <title>Genome sequencing of Bartonella spp. isolated from human blood.</title>
        <authorList>
            <person name="Raoult D."/>
        </authorList>
    </citation>
    <scope>NUCLEOTIDE SEQUENCE</scope>
    <source>
        <strain evidence="4">MVT06</strain>
    </source>
</reference>
<dbReference type="InterPro" id="IPR053980">
    <property type="entry name" value="ISP_coupler"/>
</dbReference>
<gene>
    <name evidence="4" type="ORF">BN1046_01219</name>
</gene>
<dbReference type="Pfam" id="PF22240">
    <property type="entry name" value="ISP_coupler"/>
    <property type="match status" value="1"/>
</dbReference>
<evidence type="ECO:0000259" key="3">
    <source>
        <dbReference type="Pfam" id="PF22240"/>
    </source>
</evidence>
<dbReference type="GO" id="GO:0008170">
    <property type="term" value="F:N-methyltransferase activity"/>
    <property type="evidence" value="ECO:0007669"/>
    <property type="project" value="InterPro"/>
</dbReference>
<organism evidence="4">
    <name type="scientific">Bartonella schoenbuchensis</name>
    <dbReference type="NCBI Taxonomy" id="165694"/>
    <lineage>
        <taxon>Bacteria</taxon>
        <taxon>Pseudomonadati</taxon>
        <taxon>Pseudomonadota</taxon>
        <taxon>Alphaproteobacteria</taxon>
        <taxon>Hyphomicrobiales</taxon>
        <taxon>Bartonellaceae</taxon>
        <taxon>Bartonella</taxon>
    </lineage>
</organism>
<dbReference type="GO" id="GO:0032259">
    <property type="term" value="P:methylation"/>
    <property type="evidence" value="ECO:0007669"/>
    <property type="project" value="UniProtKB-KW"/>
</dbReference>
<keyword evidence="4" id="KW-0808">Transferase</keyword>
<feature type="domain" description="Type ISP restriction-modification enzyme coupler" evidence="3">
    <location>
        <begin position="13"/>
        <end position="128"/>
    </location>
</feature>
<dbReference type="Gene3D" id="3.40.50.150">
    <property type="entry name" value="Vaccinia Virus protein VP39"/>
    <property type="match status" value="1"/>
</dbReference>
<name>A0A024LS63_9HYPH</name>
<accession>A0A024LS63</accession>
<evidence type="ECO:0000313" key="4">
    <source>
        <dbReference type="EMBL" id="CDP80292.1"/>
    </source>
</evidence>
<protein>
    <submittedName>
        <fullName evidence="4">Helicase/methyltransferase</fullName>
    </submittedName>
</protein>
<dbReference type="InterPro" id="IPR029063">
    <property type="entry name" value="SAM-dependent_MTases_sf"/>
</dbReference>
<sequence>MKSNSHAKQVERFAETAQNYITRLTSILAEPNTEVRQAFDSFLAKLRDDLNNTTTEGDAIEMLAQHIIMLPVFEVLFEGYQFTRENPVSRAIQCVLDALKKANFEQESKDLESFYAGVKLRASGITDPQEKQNLILEIYEKFFRYAFPLTAQKLGIVYTPTEVVDFIINSVNEVLQTEFGKTLGSPGVKIMDPFTGTGTFITRLLQSGLIKKEEMEYKFRHEIYANEIVPLAYYVAGINIEATYHSIMGGDYVPFEGLCLTDTFQLYERQQEKDLLTP</sequence>
<dbReference type="EMBL" id="HG977196">
    <property type="protein sequence ID" value="CDP80292.1"/>
    <property type="molecule type" value="Genomic_DNA"/>
</dbReference>
<keyword evidence="4" id="KW-0347">Helicase</keyword>
<comment type="similarity">
    <text evidence="1">Belongs to the N(4)/N(6)-methyltransferase family.</text>
</comment>
<dbReference type="Pfam" id="PF02384">
    <property type="entry name" value="N6_Mtase"/>
    <property type="match status" value="1"/>
</dbReference>
<dbReference type="SUPFAM" id="SSF53335">
    <property type="entry name" value="S-adenosyl-L-methionine-dependent methyltransferases"/>
    <property type="match status" value="1"/>
</dbReference>
<keyword evidence="4" id="KW-0547">Nucleotide-binding</keyword>